<dbReference type="EMBL" id="FOHI01000001">
    <property type="protein sequence ID" value="SES73807.1"/>
    <property type="molecule type" value="Genomic_DNA"/>
</dbReference>
<dbReference type="GO" id="GO:0004497">
    <property type="term" value="F:monooxygenase activity"/>
    <property type="evidence" value="ECO:0007669"/>
    <property type="project" value="TreeGrafter"/>
</dbReference>
<dbReference type="Pfam" id="PF13738">
    <property type="entry name" value="Pyr_redox_3"/>
    <property type="match status" value="1"/>
</dbReference>
<dbReference type="AlphaFoldDB" id="A0A1H9YXB0"/>
<evidence type="ECO:0000256" key="2">
    <source>
        <dbReference type="SAM" id="MobiDB-lite"/>
    </source>
</evidence>
<dbReference type="Proteomes" id="UP000183339">
    <property type="component" value="Unassembled WGS sequence"/>
</dbReference>
<dbReference type="Gene3D" id="3.50.50.60">
    <property type="entry name" value="FAD/NAD(P)-binding domain"/>
    <property type="match status" value="1"/>
</dbReference>
<organism evidence="3 4">
    <name type="scientific">Nitrosospira multiformis</name>
    <dbReference type="NCBI Taxonomy" id="1231"/>
    <lineage>
        <taxon>Bacteria</taxon>
        <taxon>Pseudomonadati</taxon>
        <taxon>Pseudomonadota</taxon>
        <taxon>Betaproteobacteria</taxon>
        <taxon>Nitrosomonadales</taxon>
        <taxon>Nitrosomonadaceae</taxon>
        <taxon>Nitrosospira</taxon>
    </lineage>
</organism>
<dbReference type="PANTHER" id="PTHR43539:SF78">
    <property type="entry name" value="FLAVIN-CONTAINING MONOOXYGENASE"/>
    <property type="match status" value="1"/>
</dbReference>
<dbReference type="RefSeq" id="WP_074704048.1">
    <property type="nucleotide sequence ID" value="NZ_FOHI01000001.1"/>
</dbReference>
<evidence type="ECO:0000313" key="4">
    <source>
        <dbReference type="Proteomes" id="UP000183339"/>
    </source>
</evidence>
<sequence length="412" mass="44703">MTGVHDVAVIGAGPAGLSTAYELKRIGLDPLVLEKTAAVGDVWRNHYDGVRLNTGRFFSQLPGNPFPRSAGGWPSRDEVVRVLETFPERGGFKVRTGINIAKLEYDRQRDTWAISSQDGETFESRAVVVATGCACTPIIPQWDGMETFSGEIIHSSKFRNAKAYAGKNVLVVGSGNSAAEIASRLAECAKTVTLSVRTPPHILPKSVFGIPLAGIGVAIRPLPPAWTDGLLNVLRRLFIGDLTPYGLPFPESPVSQQFARTQVVPIVYDPFAEDIRAGSIRVVGQIKKIEGQTVHAFNSIGAKPPEDREQATLNVDAIVVGTGFRSGLTKLIQVPGITTEEDRPVAQGDHEFPDAPRLYIIGHFVPLSGYLREIRLDAGRIARKIRKQLAERERPWPSKPASIHADSGGIGR</sequence>
<evidence type="ECO:0000256" key="1">
    <source>
        <dbReference type="ARBA" id="ARBA00023002"/>
    </source>
</evidence>
<keyword evidence="1" id="KW-0560">Oxidoreductase</keyword>
<dbReference type="PRINTS" id="PR00368">
    <property type="entry name" value="FADPNR"/>
</dbReference>
<accession>A0A1H9YXB0</accession>
<reference evidence="3 4" key="1">
    <citation type="submission" date="2016-10" db="EMBL/GenBank/DDBJ databases">
        <authorList>
            <person name="de Groot N.N."/>
        </authorList>
    </citation>
    <scope>NUCLEOTIDE SEQUENCE [LARGE SCALE GENOMIC DNA]</scope>
    <source>
        <strain evidence="3 4">Nl7</strain>
    </source>
</reference>
<dbReference type="PANTHER" id="PTHR43539">
    <property type="entry name" value="FLAVIN-BINDING MONOOXYGENASE-LIKE PROTEIN (AFU_ORTHOLOGUE AFUA_4G09220)"/>
    <property type="match status" value="1"/>
</dbReference>
<dbReference type="InterPro" id="IPR050982">
    <property type="entry name" value="Auxin_biosynth/cation_transpt"/>
</dbReference>
<gene>
    <name evidence="3" type="ORF">SAMN05216412_101420</name>
</gene>
<proteinExistence type="predicted"/>
<name>A0A1H9YXB0_9PROT</name>
<dbReference type="GO" id="GO:0050660">
    <property type="term" value="F:flavin adenine dinucleotide binding"/>
    <property type="evidence" value="ECO:0007669"/>
    <property type="project" value="TreeGrafter"/>
</dbReference>
<dbReference type="SUPFAM" id="SSF51905">
    <property type="entry name" value="FAD/NAD(P)-binding domain"/>
    <property type="match status" value="2"/>
</dbReference>
<dbReference type="InterPro" id="IPR036188">
    <property type="entry name" value="FAD/NAD-bd_sf"/>
</dbReference>
<dbReference type="GO" id="GO:0005829">
    <property type="term" value="C:cytosol"/>
    <property type="evidence" value="ECO:0007669"/>
    <property type="project" value="TreeGrafter"/>
</dbReference>
<feature type="region of interest" description="Disordered" evidence="2">
    <location>
        <begin position="389"/>
        <end position="412"/>
    </location>
</feature>
<dbReference type="PRINTS" id="PR00469">
    <property type="entry name" value="PNDRDTASEII"/>
</dbReference>
<evidence type="ECO:0000313" key="3">
    <source>
        <dbReference type="EMBL" id="SES73807.1"/>
    </source>
</evidence>
<protein>
    <submittedName>
        <fullName evidence="3">Putative flavoprotein involved in K+ transport</fullName>
    </submittedName>
</protein>